<gene>
    <name evidence="1" type="ordered locus">Rru_A3457</name>
</gene>
<evidence type="ECO:0000313" key="1">
    <source>
        <dbReference type="EMBL" id="ABC24251.1"/>
    </source>
</evidence>
<accession>Q2RNP4</accession>
<reference evidence="1 2" key="1">
    <citation type="journal article" date="2011" name="Stand. Genomic Sci.">
        <title>Complete genome sequence of Rhodospirillum rubrum type strain (S1).</title>
        <authorList>
            <person name="Munk A.C."/>
            <person name="Copeland A."/>
            <person name="Lucas S."/>
            <person name="Lapidus A."/>
            <person name="Del Rio T.G."/>
            <person name="Barry K."/>
            <person name="Detter J.C."/>
            <person name="Hammon N."/>
            <person name="Israni S."/>
            <person name="Pitluck S."/>
            <person name="Brettin T."/>
            <person name="Bruce D."/>
            <person name="Han C."/>
            <person name="Tapia R."/>
            <person name="Gilna P."/>
            <person name="Schmutz J."/>
            <person name="Larimer F."/>
            <person name="Land M."/>
            <person name="Kyrpides N.C."/>
            <person name="Mavromatis K."/>
            <person name="Richardson P."/>
            <person name="Rohde M."/>
            <person name="Goker M."/>
            <person name="Klenk H.P."/>
            <person name="Zhang Y."/>
            <person name="Roberts G.P."/>
            <person name="Reslewic S."/>
            <person name="Schwartz D.C."/>
        </authorList>
    </citation>
    <scope>NUCLEOTIDE SEQUENCE [LARGE SCALE GENOMIC DNA]</scope>
    <source>
        <strain evidence="2">ATCC 11170 / ATH 1.1.1 / DSM 467 / LMG 4362 / NCIMB 8255 / S1</strain>
    </source>
</reference>
<organism evidence="1 2">
    <name type="scientific">Rhodospirillum rubrum (strain ATCC 11170 / ATH 1.1.1 / DSM 467 / LMG 4362 / NCIMB 8255 / S1)</name>
    <dbReference type="NCBI Taxonomy" id="269796"/>
    <lineage>
        <taxon>Bacteria</taxon>
        <taxon>Pseudomonadati</taxon>
        <taxon>Pseudomonadota</taxon>
        <taxon>Alphaproteobacteria</taxon>
        <taxon>Rhodospirillales</taxon>
        <taxon>Rhodospirillaceae</taxon>
        <taxon>Rhodospirillum</taxon>
    </lineage>
</organism>
<dbReference type="HOGENOM" id="CLU_589083_0_0_5"/>
<dbReference type="EMBL" id="CP000230">
    <property type="protein sequence ID" value="ABC24251.1"/>
    <property type="molecule type" value="Genomic_DNA"/>
</dbReference>
<dbReference type="Proteomes" id="UP000001929">
    <property type="component" value="Chromosome"/>
</dbReference>
<dbReference type="RefSeq" id="WP_011391204.1">
    <property type="nucleotide sequence ID" value="NC_007643.1"/>
</dbReference>
<dbReference type="STRING" id="269796.Rru_A3457"/>
<evidence type="ECO:0008006" key="3">
    <source>
        <dbReference type="Google" id="ProtNLM"/>
    </source>
</evidence>
<dbReference type="PATRIC" id="fig|269796.9.peg.3573"/>
<evidence type="ECO:0000313" key="2">
    <source>
        <dbReference type="Proteomes" id="UP000001929"/>
    </source>
</evidence>
<dbReference type="EnsemblBacteria" id="ABC24251">
    <property type="protein sequence ID" value="ABC24251"/>
    <property type="gene ID" value="Rru_A3457"/>
</dbReference>
<dbReference type="KEGG" id="rru:Rru_A3457"/>
<protein>
    <recommendedName>
        <fullName evidence="3">DUF945 domain-containing protein</fullName>
    </recommendedName>
</protein>
<sequence length="487" mass="50420">MKRMGVIAVSAALALGAVGAAGYYGIRSAGESKARQMIAAFQSSLPPGTTFEYRDLVVSPTGLSLTLSDVTFANPAEQMTASLASLALSNPGFSGTKVQTIDIGFSKLDLALTRPDATLTTTVRQASFDDVDIANSIAFAKRMKGAATLADIEPAAFSALDAGPVDLRDFSLSVPATGVNATLGKMTLEGITAGRMGKLAYEDYDLRTSDGMLHMGSLALDGLDLSRALRWAQQTQAQQARGEPPTFDVLGLRSIEAKGLALTSRERSVALDRFALADLESDRGMLVRATLAVEGFQVPAAQVAEPTRSFLEGQGLDRLAVDLAFAHRLDGATQSLSLGPLAINGGPLGKASASLSLTGLDAPMLLAAARRPEALLDSARLDGFSIASTAGPLTAAYADLLLAQQGLTRADLAAMVNAQGGQELGTILGPDLGGRLVGALTAFIENPKAFSLSVKAKQGPMNLTQLGMGLALVPQRVVAAYDITVGP</sequence>
<dbReference type="AlphaFoldDB" id="Q2RNP4"/>
<name>Q2RNP4_RHORT</name>
<keyword evidence="2" id="KW-1185">Reference proteome</keyword>
<proteinExistence type="predicted"/>